<evidence type="ECO:0000256" key="3">
    <source>
        <dbReference type="ARBA" id="ARBA00022729"/>
    </source>
</evidence>
<reference evidence="11" key="1">
    <citation type="submission" date="2011-05" db="EMBL/GenBank/DDBJ databases">
        <authorList>
            <person name="Richards S.R."/>
            <person name="Qu J."/>
            <person name="Jiang H."/>
            <person name="Jhangiani S.N."/>
            <person name="Agravi P."/>
            <person name="Goodspeed R."/>
            <person name="Gross S."/>
            <person name="Mandapat C."/>
            <person name="Jackson L."/>
            <person name="Mathew T."/>
            <person name="Pu L."/>
            <person name="Thornton R."/>
            <person name="Saada N."/>
            <person name="Wilczek-Boney K.B."/>
            <person name="Lee S."/>
            <person name="Kovar C."/>
            <person name="Wu Y."/>
            <person name="Scherer S.E."/>
            <person name="Worley K.C."/>
            <person name="Muzny D.M."/>
            <person name="Gibbs R."/>
        </authorList>
    </citation>
    <scope>NUCLEOTIDE SEQUENCE</scope>
    <source>
        <strain evidence="11">Brora</strain>
    </source>
</reference>
<dbReference type="Gene3D" id="3.40.50.1820">
    <property type="entry name" value="alpha/beta hydrolase"/>
    <property type="match status" value="1"/>
</dbReference>
<protein>
    <recommendedName>
        <fullName evidence="7">palmitoyl-CoA hydrolase</fullName>
        <ecNumber evidence="7">3.1.2.2</ecNumber>
    </recommendedName>
</protein>
<name>T1IZ79_STRMM</name>
<evidence type="ECO:0000256" key="7">
    <source>
        <dbReference type="ARBA" id="ARBA00038848"/>
    </source>
</evidence>
<dbReference type="EC" id="3.1.2.2" evidence="7"/>
<comment type="similarity">
    <text evidence="2">Belongs to the palmitoyl-protein thioesterase family.</text>
</comment>
<dbReference type="PANTHER" id="PTHR11247:SF27">
    <property type="entry name" value="LYSOSOMAL THIOESTERASE PPT2"/>
    <property type="match status" value="1"/>
</dbReference>
<dbReference type="Proteomes" id="UP000014500">
    <property type="component" value="Unassembled WGS sequence"/>
</dbReference>
<dbReference type="Pfam" id="PF02089">
    <property type="entry name" value="Palm_thioest"/>
    <property type="match status" value="1"/>
</dbReference>
<evidence type="ECO:0000256" key="4">
    <source>
        <dbReference type="ARBA" id="ARBA00022801"/>
    </source>
</evidence>
<dbReference type="PANTHER" id="PTHR11247">
    <property type="entry name" value="PALMITOYL-PROTEIN THIOESTERASE/DOLICHYLDIPHOSPHATASE 1"/>
    <property type="match status" value="1"/>
</dbReference>
<evidence type="ECO:0000256" key="2">
    <source>
        <dbReference type="ARBA" id="ARBA00010758"/>
    </source>
</evidence>
<dbReference type="GO" id="GO:0005764">
    <property type="term" value="C:lysosome"/>
    <property type="evidence" value="ECO:0007669"/>
    <property type="project" value="UniProtKB-SubCell"/>
</dbReference>
<evidence type="ECO:0000256" key="5">
    <source>
        <dbReference type="ARBA" id="ARBA00023180"/>
    </source>
</evidence>
<dbReference type="EMBL" id="AFFK01020413">
    <property type="status" value="NOT_ANNOTATED_CDS"/>
    <property type="molecule type" value="Genomic_DNA"/>
</dbReference>
<keyword evidence="4" id="KW-0378">Hydrolase</keyword>
<keyword evidence="11" id="KW-1185">Reference proteome</keyword>
<dbReference type="EnsemblMetazoa" id="SMAR006551-RA">
    <property type="protein sequence ID" value="SMAR006551-PA"/>
    <property type="gene ID" value="SMAR006551"/>
</dbReference>
<accession>T1IZ79</accession>
<keyword evidence="6" id="KW-0458">Lysosome</keyword>
<organism evidence="10 11">
    <name type="scientific">Strigamia maritima</name>
    <name type="common">European centipede</name>
    <name type="synonym">Geophilus maritimus</name>
    <dbReference type="NCBI Taxonomy" id="126957"/>
    <lineage>
        <taxon>Eukaryota</taxon>
        <taxon>Metazoa</taxon>
        <taxon>Ecdysozoa</taxon>
        <taxon>Arthropoda</taxon>
        <taxon>Myriapoda</taxon>
        <taxon>Chilopoda</taxon>
        <taxon>Pleurostigmophora</taxon>
        <taxon>Geophilomorpha</taxon>
        <taxon>Linotaeniidae</taxon>
        <taxon>Strigamia</taxon>
    </lineage>
</organism>
<reference evidence="10" key="2">
    <citation type="submission" date="2015-02" db="UniProtKB">
        <authorList>
            <consortium name="EnsemblMetazoa"/>
        </authorList>
    </citation>
    <scope>IDENTIFICATION</scope>
</reference>
<evidence type="ECO:0000256" key="6">
    <source>
        <dbReference type="ARBA" id="ARBA00023228"/>
    </source>
</evidence>
<dbReference type="GO" id="GO:0016790">
    <property type="term" value="F:thiolester hydrolase activity"/>
    <property type="evidence" value="ECO:0007669"/>
    <property type="project" value="TreeGrafter"/>
</dbReference>
<keyword evidence="5" id="KW-0325">Glycoprotein</keyword>
<dbReference type="AlphaFoldDB" id="T1IZ79"/>
<dbReference type="eggNOG" id="KOG2541">
    <property type="taxonomic scope" value="Eukaryota"/>
</dbReference>
<evidence type="ECO:0000313" key="10">
    <source>
        <dbReference type="EnsemblMetazoa" id="SMAR006551-PA"/>
    </source>
</evidence>
<dbReference type="STRING" id="126957.T1IZ79"/>
<sequence length="211" mass="24315">MWEQVRQFHERINEFMIESPEGINLIGYSQGGMIARGVIETSPSHNIKNFISLSSPQAGYHGGKLFVPKSHFSVGNEEKYSVSVSGLWKDPRDIVRYKKEGRFLACLNNDYPHRLNQQFKTTMCRLERLVLIGGPDDGIVVPWQSAHFDFDDSYGNIVEMRNQEFYKNDRFCLRTLDERGAIVKHVVPGVQHGNWYTSPSIIQNYIIPYLT</sequence>
<comment type="catalytic activity">
    <reaction evidence="8">
        <text>S-hexadecanoyl-N-acetylcysteamine + H2O = N-acetylcysteamine + hexadecanoate + H(+)</text>
        <dbReference type="Rhea" id="RHEA:84099"/>
        <dbReference type="ChEBI" id="CHEBI:7896"/>
        <dbReference type="ChEBI" id="CHEBI:15377"/>
        <dbReference type="ChEBI" id="CHEBI:15378"/>
        <dbReference type="ChEBI" id="CHEBI:74410"/>
        <dbReference type="ChEBI" id="CHEBI:233601"/>
    </reaction>
</comment>
<dbReference type="OMA" id="SMKPLWI"/>
<dbReference type="InterPro" id="IPR029058">
    <property type="entry name" value="AB_hydrolase_fold"/>
</dbReference>
<comment type="subcellular location">
    <subcellularLocation>
        <location evidence="1">Lysosome</location>
    </subcellularLocation>
</comment>
<evidence type="ECO:0000256" key="8">
    <source>
        <dbReference type="ARBA" id="ARBA00093223"/>
    </source>
</evidence>
<dbReference type="SUPFAM" id="SSF53474">
    <property type="entry name" value="alpha/beta-Hydrolases"/>
    <property type="match status" value="1"/>
</dbReference>
<dbReference type="HOGENOM" id="CLU_050129_1_0_1"/>
<keyword evidence="3" id="KW-0732">Signal</keyword>
<proteinExistence type="inferred from homology"/>
<evidence type="ECO:0000256" key="1">
    <source>
        <dbReference type="ARBA" id="ARBA00004371"/>
    </source>
</evidence>
<evidence type="ECO:0000256" key="9">
    <source>
        <dbReference type="ARBA" id="ARBA00093353"/>
    </source>
</evidence>
<evidence type="ECO:0000313" key="11">
    <source>
        <dbReference type="Proteomes" id="UP000014500"/>
    </source>
</evidence>
<comment type="function">
    <text evidence="9">Catalyzes the cleavage of thioester bonds from S-palmitoyl-CoA or S-palmitoyl-N-acetylcysteamine (unbranched structures) but does not have activity against palmitoylcysteine or palmitoylated proteins, branched structures or bulky head groups. Conversely, hydrolyzes both long and short chain fatty acyl-CoA substrate.</text>
</comment>
<dbReference type="PhylomeDB" id="T1IZ79"/>